<keyword evidence="2" id="KW-1185">Reference proteome</keyword>
<proteinExistence type="predicted"/>
<dbReference type="EMBL" id="CM056741">
    <property type="protein sequence ID" value="KAJ8684558.1"/>
    <property type="molecule type" value="Genomic_DNA"/>
</dbReference>
<protein>
    <submittedName>
        <fullName evidence="1">Uncharacterized protein</fullName>
    </submittedName>
</protein>
<reference evidence="1" key="1">
    <citation type="submission" date="2023-04" db="EMBL/GenBank/DDBJ databases">
        <title>A chromosome-level genome assembly of the parasitoid wasp Eretmocerus hayati.</title>
        <authorList>
            <person name="Zhong Y."/>
            <person name="Liu S."/>
            <person name="Liu Y."/>
        </authorList>
    </citation>
    <scope>NUCLEOTIDE SEQUENCE</scope>
    <source>
        <strain evidence="1">ZJU_SS_LIU_2023</strain>
    </source>
</reference>
<gene>
    <name evidence="1" type="ORF">QAD02_020350</name>
</gene>
<organism evidence="1 2">
    <name type="scientific">Eretmocerus hayati</name>
    <dbReference type="NCBI Taxonomy" id="131215"/>
    <lineage>
        <taxon>Eukaryota</taxon>
        <taxon>Metazoa</taxon>
        <taxon>Ecdysozoa</taxon>
        <taxon>Arthropoda</taxon>
        <taxon>Hexapoda</taxon>
        <taxon>Insecta</taxon>
        <taxon>Pterygota</taxon>
        <taxon>Neoptera</taxon>
        <taxon>Endopterygota</taxon>
        <taxon>Hymenoptera</taxon>
        <taxon>Apocrita</taxon>
        <taxon>Proctotrupomorpha</taxon>
        <taxon>Chalcidoidea</taxon>
        <taxon>Aphelinidae</taxon>
        <taxon>Aphelininae</taxon>
        <taxon>Eretmocerus</taxon>
    </lineage>
</organism>
<sequence length="155" mass="18251">MEIFGDEFTFYPRKKKPDILFSTGLEDADKNDMEYDHLSNLIAMRSTSDMGCLASGLNIQVDMNLSEKQILHRVACFLQESIREIPQCRFYPTPCETLQEKSEEFMPELLKNLMPYYSIMERLRVQTLKRHKWFDVAQRLESNVLSMLPIQNNTM</sequence>
<name>A0ACC2PN79_9HYME</name>
<evidence type="ECO:0000313" key="1">
    <source>
        <dbReference type="EMBL" id="KAJ8684558.1"/>
    </source>
</evidence>
<dbReference type="Proteomes" id="UP001239111">
    <property type="component" value="Chromosome 1"/>
</dbReference>
<comment type="caution">
    <text evidence="1">The sequence shown here is derived from an EMBL/GenBank/DDBJ whole genome shotgun (WGS) entry which is preliminary data.</text>
</comment>
<evidence type="ECO:0000313" key="2">
    <source>
        <dbReference type="Proteomes" id="UP001239111"/>
    </source>
</evidence>
<accession>A0ACC2PN79</accession>